<dbReference type="InterPro" id="IPR020476">
    <property type="entry name" value="Nudix_hydrolase"/>
</dbReference>
<dbReference type="PRINTS" id="PR00502">
    <property type="entry name" value="NUDIXFAMILY"/>
</dbReference>
<dbReference type="EMBL" id="JACMYC010000013">
    <property type="protein sequence ID" value="MBC2961928.1"/>
    <property type="molecule type" value="Genomic_DNA"/>
</dbReference>
<organism evidence="5 6">
    <name type="scientific">Nocardioides deserti</name>
    <dbReference type="NCBI Taxonomy" id="1588644"/>
    <lineage>
        <taxon>Bacteria</taxon>
        <taxon>Bacillati</taxon>
        <taxon>Actinomycetota</taxon>
        <taxon>Actinomycetes</taxon>
        <taxon>Propionibacteriales</taxon>
        <taxon>Nocardioidaceae</taxon>
        <taxon>Nocardioides</taxon>
    </lineage>
</organism>
<dbReference type="PROSITE" id="PS51462">
    <property type="entry name" value="NUDIX"/>
    <property type="match status" value="1"/>
</dbReference>
<comment type="similarity">
    <text evidence="1 3">Belongs to the Nudix hydrolase family.</text>
</comment>
<evidence type="ECO:0000256" key="2">
    <source>
        <dbReference type="ARBA" id="ARBA00022801"/>
    </source>
</evidence>
<dbReference type="Proteomes" id="UP000604001">
    <property type="component" value="Unassembled WGS sequence"/>
</dbReference>
<sequence>MDVQSAGAVVLRRIDGRRSVLLVHRPRYDDWSFPKGKLDPGEHAAVAAVREVAEETGLPVRLGPPLPTQRYPVVGRSGAARTKTVRYWLGRVLPDAPLDVSGHTCGDEIDRVAWVPLSEAPGRMTYDYDRATLTAALAVPRGSVPLVVLRHGQAHPRKQWAEDDRLRPLAPAGRGEALALAPLLTAYGVASVVTSPSVRCVETVLPYAGAAGLPLREEPVLTEEDATPDGVRRLVDSLLDARSPVVLCTHRPVLPHVLAALDLPDPHLDPASALVVHHSRRSVVASEVISP</sequence>
<evidence type="ECO:0000256" key="3">
    <source>
        <dbReference type="RuleBase" id="RU003476"/>
    </source>
</evidence>
<dbReference type="InterPro" id="IPR029033">
    <property type="entry name" value="His_PPase_superfam"/>
</dbReference>
<keyword evidence="6" id="KW-1185">Reference proteome</keyword>
<feature type="domain" description="Nudix hydrolase" evidence="4">
    <location>
        <begin position="1"/>
        <end position="138"/>
    </location>
</feature>
<dbReference type="InterPro" id="IPR020084">
    <property type="entry name" value="NUDIX_hydrolase_CS"/>
</dbReference>
<evidence type="ECO:0000259" key="4">
    <source>
        <dbReference type="PROSITE" id="PS51462"/>
    </source>
</evidence>
<dbReference type="InterPro" id="IPR015797">
    <property type="entry name" value="NUDIX_hydrolase-like_dom_sf"/>
</dbReference>
<dbReference type="RefSeq" id="WP_186347126.1">
    <property type="nucleotide sequence ID" value="NZ_BMMR01000010.1"/>
</dbReference>
<dbReference type="Gene3D" id="3.90.79.10">
    <property type="entry name" value="Nucleoside Triphosphate Pyrophosphohydrolase"/>
    <property type="match status" value="1"/>
</dbReference>
<proteinExistence type="inferred from homology"/>
<dbReference type="SMART" id="SM00855">
    <property type="entry name" value="PGAM"/>
    <property type="match status" value="1"/>
</dbReference>
<evidence type="ECO:0000256" key="1">
    <source>
        <dbReference type="ARBA" id="ARBA00005582"/>
    </source>
</evidence>
<dbReference type="Gene3D" id="3.40.50.1240">
    <property type="entry name" value="Phosphoglycerate mutase-like"/>
    <property type="match status" value="1"/>
</dbReference>
<name>A0ABR6UCQ9_9ACTN</name>
<comment type="caution">
    <text evidence="5">The sequence shown here is derived from an EMBL/GenBank/DDBJ whole genome shotgun (WGS) entry which is preliminary data.</text>
</comment>
<reference evidence="5 6" key="1">
    <citation type="submission" date="2020-08" db="EMBL/GenBank/DDBJ databases">
        <title>novel species in genus Nocardioides.</title>
        <authorList>
            <person name="Zhang G."/>
        </authorList>
    </citation>
    <scope>NUCLEOTIDE SEQUENCE [LARGE SCALE GENOMIC DNA]</scope>
    <source>
        <strain evidence="5 6">SC8A-24</strain>
    </source>
</reference>
<evidence type="ECO:0000313" key="6">
    <source>
        <dbReference type="Proteomes" id="UP000604001"/>
    </source>
</evidence>
<dbReference type="GO" id="GO:0016787">
    <property type="term" value="F:hydrolase activity"/>
    <property type="evidence" value="ECO:0007669"/>
    <property type="project" value="UniProtKB-KW"/>
</dbReference>
<dbReference type="SUPFAM" id="SSF55811">
    <property type="entry name" value="Nudix"/>
    <property type="match status" value="1"/>
</dbReference>
<dbReference type="PROSITE" id="PS00893">
    <property type="entry name" value="NUDIX_BOX"/>
    <property type="match status" value="1"/>
</dbReference>
<dbReference type="InterPro" id="IPR051325">
    <property type="entry name" value="Nudix_hydrolase_domain"/>
</dbReference>
<accession>A0ABR6UCQ9</accession>
<dbReference type="Pfam" id="PF00300">
    <property type="entry name" value="His_Phos_1"/>
    <property type="match status" value="1"/>
</dbReference>
<dbReference type="Pfam" id="PF00293">
    <property type="entry name" value="NUDIX"/>
    <property type="match status" value="1"/>
</dbReference>
<dbReference type="CDD" id="cd03673">
    <property type="entry name" value="NUDIX_Ap6A_hydrolase"/>
    <property type="match status" value="1"/>
</dbReference>
<gene>
    <name evidence="5" type="ORF">H7344_16660</name>
</gene>
<dbReference type="CDD" id="cd07067">
    <property type="entry name" value="HP_PGM_like"/>
    <property type="match status" value="1"/>
</dbReference>
<dbReference type="InterPro" id="IPR013078">
    <property type="entry name" value="His_Pase_superF_clade-1"/>
</dbReference>
<dbReference type="InterPro" id="IPR000086">
    <property type="entry name" value="NUDIX_hydrolase_dom"/>
</dbReference>
<dbReference type="PANTHER" id="PTHR21340">
    <property type="entry name" value="DIADENOSINE 5,5-P1,P4-TETRAPHOSPHATE PYROPHOSPHOHYDROLASE MUTT"/>
    <property type="match status" value="1"/>
</dbReference>
<protein>
    <submittedName>
        <fullName evidence="5">NUDIX hydrolase</fullName>
    </submittedName>
</protein>
<dbReference type="PANTHER" id="PTHR21340:SF0">
    <property type="entry name" value="BIS(5'-NUCLEOSYL)-TETRAPHOSPHATASE [ASYMMETRICAL]"/>
    <property type="match status" value="1"/>
</dbReference>
<keyword evidence="2 3" id="KW-0378">Hydrolase</keyword>
<dbReference type="SUPFAM" id="SSF53254">
    <property type="entry name" value="Phosphoglycerate mutase-like"/>
    <property type="match status" value="1"/>
</dbReference>
<evidence type="ECO:0000313" key="5">
    <source>
        <dbReference type="EMBL" id="MBC2961928.1"/>
    </source>
</evidence>